<gene>
    <name evidence="11" type="ORF">C7450_11692</name>
</gene>
<evidence type="ECO:0000256" key="4">
    <source>
        <dbReference type="ARBA" id="ARBA00022692"/>
    </source>
</evidence>
<dbReference type="InterPro" id="IPR000515">
    <property type="entry name" value="MetI-like"/>
</dbReference>
<organism evidence="11 12">
    <name type="scientific">Chelatococcus asaccharovorans</name>
    <dbReference type="NCBI Taxonomy" id="28210"/>
    <lineage>
        <taxon>Bacteria</taxon>
        <taxon>Pseudomonadati</taxon>
        <taxon>Pseudomonadota</taxon>
        <taxon>Alphaproteobacteria</taxon>
        <taxon>Hyphomicrobiales</taxon>
        <taxon>Chelatococcaceae</taxon>
        <taxon>Chelatococcus</taxon>
    </lineage>
</organism>
<comment type="caution">
    <text evidence="11">The sequence shown here is derived from an EMBL/GenBank/DDBJ whole genome shotgun (WGS) entry which is preliminary data.</text>
</comment>
<protein>
    <submittedName>
        <fullName evidence="11">Peptide/nickel transport system permease protein</fullName>
    </submittedName>
</protein>
<proteinExistence type="inferred from homology"/>
<evidence type="ECO:0000256" key="6">
    <source>
        <dbReference type="ARBA" id="ARBA00022927"/>
    </source>
</evidence>
<dbReference type="CDD" id="cd06261">
    <property type="entry name" value="TM_PBP2"/>
    <property type="match status" value="1"/>
</dbReference>
<dbReference type="InterPro" id="IPR035906">
    <property type="entry name" value="MetI-like_sf"/>
</dbReference>
<dbReference type="InterPro" id="IPR050366">
    <property type="entry name" value="BP-dependent_transpt_permease"/>
</dbReference>
<dbReference type="GO" id="GO:0015833">
    <property type="term" value="P:peptide transport"/>
    <property type="evidence" value="ECO:0007669"/>
    <property type="project" value="UniProtKB-KW"/>
</dbReference>
<dbReference type="GO" id="GO:0005886">
    <property type="term" value="C:plasma membrane"/>
    <property type="evidence" value="ECO:0007669"/>
    <property type="project" value="UniProtKB-SubCell"/>
</dbReference>
<feature type="transmembrane region" description="Helical" evidence="9">
    <location>
        <begin position="218"/>
        <end position="240"/>
    </location>
</feature>
<keyword evidence="8 9" id="KW-0472">Membrane</keyword>
<dbReference type="Pfam" id="PF00528">
    <property type="entry name" value="BPD_transp_1"/>
    <property type="match status" value="1"/>
</dbReference>
<evidence type="ECO:0000256" key="8">
    <source>
        <dbReference type="ARBA" id="ARBA00023136"/>
    </source>
</evidence>
<evidence type="ECO:0000256" key="9">
    <source>
        <dbReference type="RuleBase" id="RU363032"/>
    </source>
</evidence>
<reference evidence="11 12" key="1">
    <citation type="submission" date="2018-05" db="EMBL/GenBank/DDBJ databases">
        <title>Genomic Encyclopedia of Type Strains, Phase IV (KMG-IV): sequencing the most valuable type-strain genomes for metagenomic binning, comparative biology and taxonomic classification.</title>
        <authorList>
            <person name="Goeker M."/>
        </authorList>
    </citation>
    <scope>NUCLEOTIDE SEQUENCE [LARGE SCALE GENOMIC DNA]</scope>
    <source>
        <strain evidence="11 12">DSM 6462</strain>
    </source>
</reference>
<evidence type="ECO:0000256" key="5">
    <source>
        <dbReference type="ARBA" id="ARBA00022856"/>
    </source>
</evidence>
<name>A0A2V3TW85_9HYPH</name>
<dbReference type="GO" id="GO:0015031">
    <property type="term" value="P:protein transport"/>
    <property type="evidence" value="ECO:0007669"/>
    <property type="project" value="UniProtKB-KW"/>
</dbReference>
<keyword evidence="7 9" id="KW-1133">Transmembrane helix</keyword>
<dbReference type="Proteomes" id="UP000248021">
    <property type="component" value="Unassembled WGS sequence"/>
</dbReference>
<dbReference type="PANTHER" id="PTHR43386:SF1">
    <property type="entry name" value="D,D-DIPEPTIDE TRANSPORT SYSTEM PERMEASE PROTEIN DDPC-RELATED"/>
    <property type="match status" value="1"/>
</dbReference>
<dbReference type="InterPro" id="IPR025966">
    <property type="entry name" value="OppC_N"/>
</dbReference>
<dbReference type="EMBL" id="QJJK01000016">
    <property type="protein sequence ID" value="PXW52518.1"/>
    <property type="molecule type" value="Genomic_DNA"/>
</dbReference>
<evidence type="ECO:0000256" key="1">
    <source>
        <dbReference type="ARBA" id="ARBA00004651"/>
    </source>
</evidence>
<feature type="transmembrane region" description="Helical" evidence="9">
    <location>
        <begin position="261"/>
        <end position="283"/>
    </location>
</feature>
<feature type="transmembrane region" description="Helical" evidence="9">
    <location>
        <begin position="34"/>
        <end position="56"/>
    </location>
</feature>
<dbReference type="PANTHER" id="PTHR43386">
    <property type="entry name" value="OLIGOPEPTIDE TRANSPORT SYSTEM PERMEASE PROTEIN APPC"/>
    <property type="match status" value="1"/>
</dbReference>
<comment type="subcellular location">
    <subcellularLocation>
        <location evidence="1 9">Cell membrane</location>
        <topology evidence="1 9">Multi-pass membrane protein</topology>
    </subcellularLocation>
</comment>
<keyword evidence="3" id="KW-1003">Cell membrane</keyword>
<dbReference type="SUPFAM" id="SSF161098">
    <property type="entry name" value="MetI-like"/>
    <property type="match status" value="1"/>
</dbReference>
<dbReference type="OrthoDB" id="9766870at2"/>
<dbReference type="AlphaFoldDB" id="A0A2V3TW85"/>
<evidence type="ECO:0000256" key="7">
    <source>
        <dbReference type="ARBA" id="ARBA00022989"/>
    </source>
</evidence>
<keyword evidence="6" id="KW-0653">Protein transport</keyword>
<keyword evidence="2 9" id="KW-0813">Transport</keyword>
<evidence type="ECO:0000259" key="10">
    <source>
        <dbReference type="PROSITE" id="PS50928"/>
    </source>
</evidence>
<accession>A0A2V3TW85</accession>
<evidence type="ECO:0000256" key="2">
    <source>
        <dbReference type="ARBA" id="ARBA00022448"/>
    </source>
</evidence>
<dbReference type="PROSITE" id="PS50928">
    <property type="entry name" value="ABC_TM1"/>
    <property type="match status" value="1"/>
</dbReference>
<feature type="domain" description="ABC transmembrane type-1" evidence="10">
    <location>
        <begin position="96"/>
        <end position="284"/>
    </location>
</feature>
<evidence type="ECO:0000256" key="3">
    <source>
        <dbReference type="ARBA" id="ARBA00022475"/>
    </source>
</evidence>
<feature type="transmembrane region" description="Helical" evidence="9">
    <location>
        <begin position="98"/>
        <end position="123"/>
    </location>
</feature>
<dbReference type="GO" id="GO:0055085">
    <property type="term" value="P:transmembrane transport"/>
    <property type="evidence" value="ECO:0007669"/>
    <property type="project" value="InterPro"/>
</dbReference>
<evidence type="ECO:0000313" key="12">
    <source>
        <dbReference type="Proteomes" id="UP000248021"/>
    </source>
</evidence>
<evidence type="ECO:0000313" key="11">
    <source>
        <dbReference type="EMBL" id="PXW52518.1"/>
    </source>
</evidence>
<keyword evidence="4 9" id="KW-0812">Transmembrane</keyword>
<dbReference type="Pfam" id="PF12911">
    <property type="entry name" value="OppC_N"/>
    <property type="match status" value="1"/>
</dbReference>
<sequence>MRLPFFRNEPPTPYDMAAANLSNRELRLFLTNPNAVVGLGILASVALLALLAPALYPGDPLSVVAEPFLWPGQDWAYPLGTDALGRDVMAGALHGARISLYVGLAATIVGFGIGLLVGASAGYFGGRTDAALVKLIEVFQTLPNFVLVVVIVAVLEPTPTVVAVAIAIVSWPTIARLARAEFRSIRERDYVTAAHSLGCGSIHIMGREILPNALPPLIVTSSIMVASAILMESGLSFMGLSDSNIISWGSMIGAGREFIRTAWYLTALPGIAIVLTVLALNMIGDGLNDALNPRTQND</sequence>
<dbReference type="Gene3D" id="1.10.3720.10">
    <property type="entry name" value="MetI-like"/>
    <property type="match status" value="1"/>
</dbReference>
<comment type="similarity">
    <text evidence="9">Belongs to the binding-protein-dependent transport system permease family.</text>
</comment>
<keyword evidence="12" id="KW-1185">Reference proteome</keyword>
<keyword evidence="5" id="KW-0571">Peptide transport</keyword>